<name>A0A0A8XR87_ARUDO</name>
<protein>
    <submittedName>
        <fullName evidence="1">Uncharacterized protein</fullName>
    </submittedName>
</protein>
<accession>A0A0A8XR87</accession>
<evidence type="ECO:0000313" key="1">
    <source>
        <dbReference type="EMBL" id="JAD16356.1"/>
    </source>
</evidence>
<reference evidence="1" key="2">
    <citation type="journal article" date="2015" name="Data Brief">
        <title>Shoot transcriptome of the giant reed, Arundo donax.</title>
        <authorList>
            <person name="Barrero R.A."/>
            <person name="Guerrero F.D."/>
            <person name="Moolhuijzen P."/>
            <person name="Goolsby J.A."/>
            <person name="Tidwell J."/>
            <person name="Bellgard S.E."/>
            <person name="Bellgard M.I."/>
        </authorList>
    </citation>
    <scope>NUCLEOTIDE SEQUENCE</scope>
    <source>
        <tissue evidence="1">Shoot tissue taken approximately 20 cm above the soil surface</tissue>
    </source>
</reference>
<sequence length="46" mass="5559">MRYCCCFSHHITCLMTNLDLNTPFPFNCLVDYHHLAVRSFRRWPVV</sequence>
<proteinExistence type="predicted"/>
<reference evidence="1" key="1">
    <citation type="submission" date="2014-09" db="EMBL/GenBank/DDBJ databases">
        <authorList>
            <person name="Magalhaes I.L.F."/>
            <person name="Oliveira U."/>
            <person name="Santos F.R."/>
            <person name="Vidigal T.H.D.A."/>
            <person name="Brescovit A.D."/>
            <person name="Santos A.J."/>
        </authorList>
    </citation>
    <scope>NUCLEOTIDE SEQUENCE</scope>
    <source>
        <tissue evidence="1">Shoot tissue taken approximately 20 cm above the soil surface</tissue>
    </source>
</reference>
<dbReference type="EMBL" id="GBRH01281539">
    <property type="protein sequence ID" value="JAD16356.1"/>
    <property type="molecule type" value="Transcribed_RNA"/>
</dbReference>
<organism evidence="1">
    <name type="scientific">Arundo donax</name>
    <name type="common">Giant reed</name>
    <name type="synonym">Donax arundinaceus</name>
    <dbReference type="NCBI Taxonomy" id="35708"/>
    <lineage>
        <taxon>Eukaryota</taxon>
        <taxon>Viridiplantae</taxon>
        <taxon>Streptophyta</taxon>
        <taxon>Embryophyta</taxon>
        <taxon>Tracheophyta</taxon>
        <taxon>Spermatophyta</taxon>
        <taxon>Magnoliopsida</taxon>
        <taxon>Liliopsida</taxon>
        <taxon>Poales</taxon>
        <taxon>Poaceae</taxon>
        <taxon>PACMAD clade</taxon>
        <taxon>Arundinoideae</taxon>
        <taxon>Arundineae</taxon>
        <taxon>Arundo</taxon>
    </lineage>
</organism>
<dbReference type="AlphaFoldDB" id="A0A0A8XR87"/>